<evidence type="ECO:0000313" key="2">
    <source>
        <dbReference type="Proteomes" id="UP000308600"/>
    </source>
</evidence>
<name>A0ACD3B3H1_9AGAR</name>
<organism evidence="1 2">
    <name type="scientific">Pluteus cervinus</name>
    <dbReference type="NCBI Taxonomy" id="181527"/>
    <lineage>
        <taxon>Eukaryota</taxon>
        <taxon>Fungi</taxon>
        <taxon>Dikarya</taxon>
        <taxon>Basidiomycota</taxon>
        <taxon>Agaricomycotina</taxon>
        <taxon>Agaricomycetes</taxon>
        <taxon>Agaricomycetidae</taxon>
        <taxon>Agaricales</taxon>
        <taxon>Pluteineae</taxon>
        <taxon>Pluteaceae</taxon>
        <taxon>Pluteus</taxon>
    </lineage>
</organism>
<proteinExistence type="predicted"/>
<protein>
    <submittedName>
        <fullName evidence="1">Uncharacterized protein</fullName>
    </submittedName>
</protein>
<evidence type="ECO:0000313" key="1">
    <source>
        <dbReference type="EMBL" id="TFK72416.1"/>
    </source>
</evidence>
<reference evidence="1 2" key="1">
    <citation type="journal article" date="2019" name="Nat. Ecol. Evol.">
        <title>Megaphylogeny resolves global patterns of mushroom evolution.</title>
        <authorList>
            <person name="Varga T."/>
            <person name="Krizsan K."/>
            <person name="Foldi C."/>
            <person name="Dima B."/>
            <person name="Sanchez-Garcia M."/>
            <person name="Sanchez-Ramirez S."/>
            <person name="Szollosi G.J."/>
            <person name="Szarkandi J.G."/>
            <person name="Papp V."/>
            <person name="Albert L."/>
            <person name="Andreopoulos W."/>
            <person name="Angelini C."/>
            <person name="Antonin V."/>
            <person name="Barry K.W."/>
            <person name="Bougher N.L."/>
            <person name="Buchanan P."/>
            <person name="Buyck B."/>
            <person name="Bense V."/>
            <person name="Catcheside P."/>
            <person name="Chovatia M."/>
            <person name="Cooper J."/>
            <person name="Damon W."/>
            <person name="Desjardin D."/>
            <person name="Finy P."/>
            <person name="Geml J."/>
            <person name="Haridas S."/>
            <person name="Hughes K."/>
            <person name="Justo A."/>
            <person name="Karasinski D."/>
            <person name="Kautmanova I."/>
            <person name="Kiss B."/>
            <person name="Kocsube S."/>
            <person name="Kotiranta H."/>
            <person name="LaButti K.M."/>
            <person name="Lechner B.E."/>
            <person name="Liimatainen K."/>
            <person name="Lipzen A."/>
            <person name="Lukacs Z."/>
            <person name="Mihaltcheva S."/>
            <person name="Morgado L.N."/>
            <person name="Niskanen T."/>
            <person name="Noordeloos M.E."/>
            <person name="Ohm R.A."/>
            <person name="Ortiz-Santana B."/>
            <person name="Ovrebo C."/>
            <person name="Racz N."/>
            <person name="Riley R."/>
            <person name="Savchenko A."/>
            <person name="Shiryaev A."/>
            <person name="Soop K."/>
            <person name="Spirin V."/>
            <person name="Szebenyi C."/>
            <person name="Tomsovsky M."/>
            <person name="Tulloss R.E."/>
            <person name="Uehling J."/>
            <person name="Grigoriev I.V."/>
            <person name="Vagvolgyi C."/>
            <person name="Papp T."/>
            <person name="Martin F.M."/>
            <person name="Miettinen O."/>
            <person name="Hibbett D.S."/>
            <person name="Nagy L.G."/>
        </authorList>
    </citation>
    <scope>NUCLEOTIDE SEQUENCE [LARGE SCALE GENOMIC DNA]</scope>
    <source>
        <strain evidence="1 2">NL-1719</strain>
    </source>
</reference>
<gene>
    <name evidence="1" type="ORF">BDN72DRAFT_894772</name>
</gene>
<sequence length="253" mass="28009">MAREFILQPVPRIFLDGVNKSRCEDEDEHGDLYQSLFVSSRAYVHLDLAFSQKRQAASRHPYCHSTDASGSRTKAGFTRFLIALLPDTFIARVQLNRLPKDVFDIIKANNPARTLQPEDLLDSDIEVASTTDSGVDTPSTTTQSGEVPTFDLRNAMTAEPSCLPDLQTTSPTAEQSCQNTSSPGSTSTSSSSLRSRAPRSSSPPLEVDQWQVEVDDCATKLFNSATSLDQTPWQDHNTNTRHLGQPFCQWSLR</sequence>
<keyword evidence="2" id="KW-1185">Reference proteome</keyword>
<dbReference type="EMBL" id="ML208285">
    <property type="protein sequence ID" value="TFK72416.1"/>
    <property type="molecule type" value="Genomic_DNA"/>
</dbReference>
<accession>A0ACD3B3H1</accession>
<dbReference type="Proteomes" id="UP000308600">
    <property type="component" value="Unassembled WGS sequence"/>
</dbReference>